<dbReference type="InterPro" id="IPR005829">
    <property type="entry name" value="Sugar_transporter_CS"/>
</dbReference>
<evidence type="ECO:0000313" key="9">
    <source>
        <dbReference type="Proteomes" id="UP000050424"/>
    </source>
</evidence>
<feature type="transmembrane region" description="Helical" evidence="7">
    <location>
        <begin position="211"/>
        <end position="231"/>
    </location>
</feature>
<dbReference type="PROSITE" id="PS00216">
    <property type="entry name" value="SUGAR_TRANSPORT_1"/>
    <property type="match status" value="1"/>
</dbReference>
<feature type="transmembrane region" description="Helical" evidence="7">
    <location>
        <begin position="362"/>
        <end position="381"/>
    </location>
</feature>
<protein>
    <recommendedName>
        <fullName evidence="10">Major facilitator superfamily (MFS) profile domain-containing protein</fullName>
    </recommendedName>
</protein>
<feature type="transmembrane region" description="Helical" evidence="7">
    <location>
        <begin position="388"/>
        <end position="407"/>
    </location>
</feature>
<evidence type="ECO:0000256" key="5">
    <source>
        <dbReference type="ARBA" id="ARBA00023180"/>
    </source>
</evidence>
<feature type="transmembrane region" description="Helical" evidence="7">
    <location>
        <begin position="252"/>
        <end position="271"/>
    </location>
</feature>
<evidence type="ECO:0000256" key="4">
    <source>
        <dbReference type="ARBA" id="ARBA00023136"/>
    </source>
</evidence>
<feature type="transmembrane region" description="Helical" evidence="7">
    <location>
        <begin position="445"/>
        <end position="468"/>
    </location>
</feature>
<feature type="transmembrane region" description="Helical" evidence="7">
    <location>
        <begin position="283"/>
        <end position="300"/>
    </location>
</feature>
<dbReference type="OrthoDB" id="2587356at2759"/>
<feature type="transmembrane region" description="Helical" evidence="7">
    <location>
        <begin position="320"/>
        <end position="342"/>
    </location>
</feature>
<dbReference type="SUPFAM" id="SSF103473">
    <property type="entry name" value="MFS general substrate transporter"/>
    <property type="match status" value="1"/>
</dbReference>
<evidence type="ECO:0000256" key="6">
    <source>
        <dbReference type="SAM" id="MobiDB-lite"/>
    </source>
</evidence>
<dbReference type="PANTHER" id="PTHR23501">
    <property type="entry name" value="MAJOR FACILITATOR SUPERFAMILY"/>
    <property type="match status" value="1"/>
</dbReference>
<accession>A0A0P7AQ35</accession>
<evidence type="ECO:0000256" key="3">
    <source>
        <dbReference type="ARBA" id="ARBA00022989"/>
    </source>
</evidence>
<keyword evidence="2 7" id="KW-0812">Transmembrane</keyword>
<evidence type="ECO:0000313" key="8">
    <source>
        <dbReference type="EMBL" id="KPM36165.1"/>
    </source>
</evidence>
<feature type="transmembrane region" description="Helical" evidence="7">
    <location>
        <begin position="181"/>
        <end position="199"/>
    </location>
</feature>
<feature type="transmembrane region" description="Helical" evidence="7">
    <location>
        <begin position="142"/>
        <end position="161"/>
    </location>
</feature>
<keyword evidence="3 7" id="KW-1133">Transmembrane helix</keyword>
<feature type="region of interest" description="Disordered" evidence="6">
    <location>
        <begin position="1"/>
        <end position="46"/>
    </location>
</feature>
<dbReference type="GO" id="GO:0022857">
    <property type="term" value="F:transmembrane transporter activity"/>
    <property type="evidence" value="ECO:0007669"/>
    <property type="project" value="InterPro"/>
</dbReference>
<dbReference type="InterPro" id="IPR011701">
    <property type="entry name" value="MFS"/>
</dbReference>
<dbReference type="EMBL" id="LKCW01000216">
    <property type="protein sequence ID" value="KPM36165.1"/>
    <property type="molecule type" value="Genomic_DNA"/>
</dbReference>
<dbReference type="AlphaFoldDB" id="A0A0P7AQ35"/>
<dbReference type="InterPro" id="IPR036259">
    <property type="entry name" value="MFS_trans_sf"/>
</dbReference>
<dbReference type="GO" id="GO:0005886">
    <property type="term" value="C:plasma membrane"/>
    <property type="evidence" value="ECO:0007669"/>
    <property type="project" value="TreeGrafter"/>
</dbReference>
<keyword evidence="9" id="KW-1185">Reference proteome</keyword>
<keyword evidence="5" id="KW-0325">Glycoprotein</keyword>
<feature type="transmembrane region" description="Helical" evidence="7">
    <location>
        <begin position="119"/>
        <end position="136"/>
    </location>
</feature>
<evidence type="ECO:0000256" key="2">
    <source>
        <dbReference type="ARBA" id="ARBA00022692"/>
    </source>
</evidence>
<sequence length="585" mass="62870">MSNSSAQEKEMSIGAQIPPDNDQMATEKADHGQDASEREGQSEPQPRVHAKTFLALFAICLIYFSQTFALVGTGAQGQTIAAYLRHPGDAIWLTASLTIPSVVLGPVVAQTADYWGRKWFLVVSSICGAVGCAIASRADNFAMFIAGMVLTGLEFGVLPLLHTVPSEILPRRWRAPAQAAVMIANSFGLIIGLILGGVFERNGHLDGFRNYYYIAAGLFALGAIICVVAYQPPPTSLQASLNIREKLSHLDWIGYGLLASSLVLFCVGLAWSQNPYQWSDPHTSAPFAIGVALGIALVVYETKFKADGMFHHGLFSGNDWNFAISLVAVFCEGLAFFAATVYFPFQVGILYEDDPLLVGVRFSIAFIATIPAAILTGLYCTITKKVRWIAVISFLIFVAFFACMATSDEHSDTHVWGYTVLLGSALGMTLITLVTVAQLSTPPELISIASGLIISIRSLGGTVGIAIYNAVFRNEVSNIGKRVAEAALQAGLPVESVGRFVENLLSHNETGVAQVAGVTPEIIESGVDALLKTYVKGFHNVWITSAAFVAVSTIGKQIILAVALQRTWLTALESDGVPYRPKQRV</sequence>
<feature type="transmembrane region" description="Helical" evidence="7">
    <location>
        <begin position="413"/>
        <end position="433"/>
    </location>
</feature>
<feature type="transmembrane region" description="Helical" evidence="7">
    <location>
        <begin position="541"/>
        <end position="564"/>
    </location>
</feature>
<dbReference type="Proteomes" id="UP000050424">
    <property type="component" value="Unassembled WGS sequence"/>
</dbReference>
<evidence type="ECO:0000256" key="1">
    <source>
        <dbReference type="ARBA" id="ARBA00004141"/>
    </source>
</evidence>
<gene>
    <name evidence="8" type="ORF">AK830_g10417</name>
</gene>
<feature type="transmembrane region" description="Helical" evidence="7">
    <location>
        <begin position="91"/>
        <end position="112"/>
    </location>
</feature>
<comment type="subcellular location">
    <subcellularLocation>
        <location evidence="1">Membrane</location>
        <topology evidence="1">Multi-pass membrane protein</topology>
    </subcellularLocation>
</comment>
<dbReference type="CDD" id="cd06179">
    <property type="entry name" value="MFS_TRI12_like"/>
    <property type="match status" value="1"/>
</dbReference>
<comment type="caution">
    <text evidence="8">The sequence shown here is derived from an EMBL/GenBank/DDBJ whole genome shotgun (WGS) entry which is preliminary data.</text>
</comment>
<name>A0A0P7AQ35_9HYPO</name>
<dbReference type="InterPro" id="IPR053791">
    <property type="entry name" value="MFS_Tri12-like"/>
</dbReference>
<feature type="transmembrane region" description="Helical" evidence="7">
    <location>
        <begin position="53"/>
        <end position="71"/>
    </location>
</feature>
<feature type="compositionally biased region" description="Basic and acidic residues" evidence="6">
    <location>
        <begin position="25"/>
        <end position="41"/>
    </location>
</feature>
<dbReference type="Pfam" id="PF07690">
    <property type="entry name" value="MFS_1"/>
    <property type="match status" value="1"/>
</dbReference>
<dbReference type="Gene3D" id="1.20.1250.20">
    <property type="entry name" value="MFS general substrate transporter like domains"/>
    <property type="match status" value="1"/>
</dbReference>
<organism evidence="8 9">
    <name type="scientific">Neonectria ditissima</name>
    <dbReference type="NCBI Taxonomy" id="78410"/>
    <lineage>
        <taxon>Eukaryota</taxon>
        <taxon>Fungi</taxon>
        <taxon>Dikarya</taxon>
        <taxon>Ascomycota</taxon>
        <taxon>Pezizomycotina</taxon>
        <taxon>Sordariomycetes</taxon>
        <taxon>Hypocreomycetidae</taxon>
        <taxon>Hypocreales</taxon>
        <taxon>Nectriaceae</taxon>
        <taxon>Neonectria</taxon>
    </lineage>
</organism>
<dbReference type="PANTHER" id="PTHR23501:SF195">
    <property type="entry name" value="PEP5"/>
    <property type="match status" value="1"/>
</dbReference>
<proteinExistence type="predicted"/>
<evidence type="ECO:0008006" key="10">
    <source>
        <dbReference type="Google" id="ProtNLM"/>
    </source>
</evidence>
<keyword evidence="4 7" id="KW-0472">Membrane</keyword>
<evidence type="ECO:0000256" key="7">
    <source>
        <dbReference type="SAM" id="Phobius"/>
    </source>
</evidence>
<reference evidence="8 9" key="1">
    <citation type="submission" date="2015-09" db="EMBL/GenBank/DDBJ databases">
        <title>Draft genome of a European isolate of the apple canker pathogen Neonectria ditissima.</title>
        <authorList>
            <person name="Gomez-Cortecero A."/>
            <person name="Harrison R.J."/>
            <person name="Armitage A.D."/>
        </authorList>
    </citation>
    <scope>NUCLEOTIDE SEQUENCE [LARGE SCALE GENOMIC DNA]</scope>
    <source>
        <strain evidence="8 9">R09/05</strain>
    </source>
</reference>